<dbReference type="STRING" id="692370.A6F68_00139"/>
<dbReference type="RefSeq" id="WP_067674928.1">
    <property type="nucleotide sequence ID" value="NZ_CP016591.1"/>
</dbReference>
<dbReference type="AlphaFoldDB" id="A0A1B2A9E3"/>
<accession>A0A1B2A9E3</accession>
<organism evidence="1 2">
    <name type="scientific">Tsuneonella dongtanensis</name>
    <dbReference type="NCBI Taxonomy" id="692370"/>
    <lineage>
        <taxon>Bacteria</taxon>
        <taxon>Pseudomonadati</taxon>
        <taxon>Pseudomonadota</taxon>
        <taxon>Alphaproteobacteria</taxon>
        <taxon>Sphingomonadales</taxon>
        <taxon>Erythrobacteraceae</taxon>
        <taxon>Tsuneonella</taxon>
    </lineage>
</organism>
<dbReference type="Proteomes" id="UP000092932">
    <property type="component" value="Chromosome"/>
</dbReference>
<reference evidence="1 2" key="1">
    <citation type="submission" date="2016-07" db="EMBL/GenBank/DDBJ databases">
        <title>Complete genome sequence of Altererythrobacter dongtanensis KCTC 22672, a type strain with esterase isolated from tidal flat.</title>
        <authorList>
            <person name="Cheng H."/>
            <person name="Wu Y.-H."/>
            <person name="Zhou P."/>
            <person name="Huo Y.-Y."/>
            <person name="Wang C.-S."/>
            <person name="Xu X.-W."/>
        </authorList>
    </citation>
    <scope>NUCLEOTIDE SEQUENCE [LARGE SCALE GENOMIC DNA]</scope>
    <source>
        <strain evidence="1 2">KCTC 22672</strain>
    </source>
</reference>
<keyword evidence="2" id="KW-1185">Reference proteome</keyword>
<proteinExistence type="predicted"/>
<sequence>MSDPAELFARLTGELEDMHGVAVEGQVASQPPELLRALADALATGLQRAARTLLEARMTIDAHD</sequence>
<evidence type="ECO:0000313" key="1">
    <source>
        <dbReference type="EMBL" id="ANY18675.1"/>
    </source>
</evidence>
<evidence type="ECO:0000313" key="2">
    <source>
        <dbReference type="Proteomes" id="UP000092932"/>
    </source>
</evidence>
<protein>
    <submittedName>
        <fullName evidence="1">Uncharacterized protein</fullName>
    </submittedName>
</protein>
<gene>
    <name evidence="1" type="ORF">A6F68_00139</name>
</gene>
<dbReference type="OrthoDB" id="7433562at2"/>
<name>A0A1B2A9E3_9SPHN</name>
<dbReference type="KEGG" id="ado:A6F68_00139"/>
<dbReference type="EMBL" id="CP016591">
    <property type="protein sequence ID" value="ANY18675.1"/>
    <property type="molecule type" value="Genomic_DNA"/>
</dbReference>